<dbReference type="PANTHER" id="PTHR11014:SF63">
    <property type="entry name" value="METALLOPEPTIDASE, PUTATIVE (AFU_ORTHOLOGUE AFUA_6G09600)-RELATED"/>
    <property type="match status" value="1"/>
</dbReference>
<protein>
    <recommendedName>
        <fullName evidence="4">Amidohydrolase</fullName>
    </recommendedName>
</protein>
<evidence type="ECO:0000256" key="1">
    <source>
        <dbReference type="SAM" id="Phobius"/>
    </source>
</evidence>
<keyword evidence="1" id="KW-0812">Transmembrane</keyword>
<dbReference type="PANTHER" id="PTHR11014">
    <property type="entry name" value="PEPTIDASE M20 FAMILY MEMBER"/>
    <property type="match status" value="1"/>
</dbReference>
<proteinExistence type="predicted"/>
<name>A0AAE0CLI8_9ROSI</name>
<dbReference type="SUPFAM" id="SSF53187">
    <property type="entry name" value="Zn-dependent exopeptidases"/>
    <property type="match status" value="1"/>
</dbReference>
<evidence type="ECO:0000313" key="3">
    <source>
        <dbReference type="Proteomes" id="UP001280121"/>
    </source>
</evidence>
<dbReference type="Gene3D" id="3.40.630.10">
    <property type="entry name" value="Zn peptidases"/>
    <property type="match status" value="1"/>
</dbReference>
<keyword evidence="1" id="KW-1133">Transmembrane helix</keyword>
<dbReference type="GO" id="GO:0009850">
    <property type="term" value="P:auxin metabolic process"/>
    <property type="evidence" value="ECO:0007669"/>
    <property type="project" value="TreeGrafter"/>
</dbReference>
<keyword evidence="1" id="KW-0472">Membrane</keyword>
<feature type="transmembrane region" description="Helical" evidence="1">
    <location>
        <begin position="53"/>
        <end position="76"/>
    </location>
</feature>
<dbReference type="GO" id="GO:0005783">
    <property type="term" value="C:endoplasmic reticulum"/>
    <property type="evidence" value="ECO:0007669"/>
    <property type="project" value="TreeGrafter"/>
</dbReference>
<accession>A0AAE0CLI8</accession>
<comment type="caution">
    <text evidence="2">The sequence shown here is derived from an EMBL/GenBank/DDBJ whole genome shotgun (WGS) entry which is preliminary data.</text>
</comment>
<sequence length="90" mass="10881">MELLESVRETEFVEWLKRTRRRIHEYPELAFEKYKTSQVIRSELDSLGIEYTWIWVAALVGLRAISIQVPLYLFLFPFLRENSLLRPSEY</sequence>
<reference evidence="2" key="1">
    <citation type="journal article" date="2023" name="Plant J.">
        <title>Genome sequences and population genomics provide insights into the demographic history, inbreeding, and mutation load of two 'living fossil' tree species of Dipteronia.</title>
        <authorList>
            <person name="Feng Y."/>
            <person name="Comes H.P."/>
            <person name="Chen J."/>
            <person name="Zhu S."/>
            <person name="Lu R."/>
            <person name="Zhang X."/>
            <person name="Li P."/>
            <person name="Qiu J."/>
            <person name="Olsen K.M."/>
            <person name="Qiu Y."/>
        </authorList>
    </citation>
    <scope>NUCLEOTIDE SEQUENCE</scope>
    <source>
        <strain evidence="2">KIB01</strain>
    </source>
</reference>
<evidence type="ECO:0000313" key="2">
    <source>
        <dbReference type="EMBL" id="KAK2655615.1"/>
    </source>
</evidence>
<dbReference type="Proteomes" id="UP001280121">
    <property type="component" value="Unassembled WGS sequence"/>
</dbReference>
<dbReference type="EMBL" id="JANJYI010000003">
    <property type="protein sequence ID" value="KAK2655615.1"/>
    <property type="molecule type" value="Genomic_DNA"/>
</dbReference>
<organism evidence="2 3">
    <name type="scientific">Dipteronia dyeriana</name>
    <dbReference type="NCBI Taxonomy" id="168575"/>
    <lineage>
        <taxon>Eukaryota</taxon>
        <taxon>Viridiplantae</taxon>
        <taxon>Streptophyta</taxon>
        <taxon>Embryophyta</taxon>
        <taxon>Tracheophyta</taxon>
        <taxon>Spermatophyta</taxon>
        <taxon>Magnoliopsida</taxon>
        <taxon>eudicotyledons</taxon>
        <taxon>Gunneridae</taxon>
        <taxon>Pentapetalae</taxon>
        <taxon>rosids</taxon>
        <taxon>malvids</taxon>
        <taxon>Sapindales</taxon>
        <taxon>Sapindaceae</taxon>
        <taxon>Hippocastanoideae</taxon>
        <taxon>Acereae</taxon>
        <taxon>Dipteronia</taxon>
    </lineage>
</organism>
<gene>
    <name evidence="2" type="ORF">Ddye_008667</name>
</gene>
<keyword evidence="3" id="KW-1185">Reference proteome</keyword>
<dbReference type="InterPro" id="IPR017439">
    <property type="entry name" value="Amidohydrolase"/>
</dbReference>
<dbReference type="AlphaFoldDB" id="A0AAE0CLI8"/>
<evidence type="ECO:0008006" key="4">
    <source>
        <dbReference type="Google" id="ProtNLM"/>
    </source>
</evidence>
<dbReference type="GO" id="GO:0010179">
    <property type="term" value="F:IAA-Ala conjugate hydrolase activity"/>
    <property type="evidence" value="ECO:0007669"/>
    <property type="project" value="TreeGrafter"/>
</dbReference>